<dbReference type="STRING" id="29529.SAMN04488122_1048"/>
<evidence type="ECO:0000256" key="1">
    <source>
        <dbReference type="SAM" id="SignalP"/>
    </source>
</evidence>
<protein>
    <recommendedName>
        <fullName evidence="4">Beta-lactamase-inhibitor-like, PepSY-like</fullName>
    </recommendedName>
</protein>
<gene>
    <name evidence="2" type="ORF">SAMN04488122_1048</name>
</gene>
<reference evidence="3" key="1">
    <citation type="submission" date="2016-10" db="EMBL/GenBank/DDBJ databases">
        <authorList>
            <person name="Varghese N."/>
            <person name="Submissions S."/>
        </authorList>
    </citation>
    <scope>NUCLEOTIDE SEQUENCE [LARGE SCALE GENOMIC DNA]</scope>
    <source>
        <strain evidence="3">DSM 3695</strain>
    </source>
</reference>
<keyword evidence="3" id="KW-1185">Reference proteome</keyword>
<proteinExistence type="predicted"/>
<dbReference type="OrthoDB" id="670761at2"/>
<dbReference type="AlphaFoldDB" id="A0A1I0PWN1"/>
<evidence type="ECO:0000313" key="3">
    <source>
        <dbReference type="Proteomes" id="UP000199310"/>
    </source>
</evidence>
<organism evidence="2 3">
    <name type="scientific">Chitinophaga arvensicola</name>
    <dbReference type="NCBI Taxonomy" id="29529"/>
    <lineage>
        <taxon>Bacteria</taxon>
        <taxon>Pseudomonadati</taxon>
        <taxon>Bacteroidota</taxon>
        <taxon>Chitinophagia</taxon>
        <taxon>Chitinophagales</taxon>
        <taxon>Chitinophagaceae</taxon>
        <taxon>Chitinophaga</taxon>
    </lineage>
</organism>
<evidence type="ECO:0008006" key="4">
    <source>
        <dbReference type="Google" id="ProtNLM"/>
    </source>
</evidence>
<dbReference type="RefSeq" id="WP_089891452.1">
    <property type="nucleotide sequence ID" value="NZ_FOJG01000001.1"/>
</dbReference>
<dbReference type="Gene3D" id="3.10.450.360">
    <property type="match status" value="1"/>
</dbReference>
<keyword evidence="1" id="KW-0732">Signal</keyword>
<dbReference type="EMBL" id="FOJG01000001">
    <property type="protein sequence ID" value="SEW18890.1"/>
    <property type="molecule type" value="Genomic_DNA"/>
</dbReference>
<sequence length="150" mass="16768">MKKLILLVSAALLLSANVLLANPYETTVNNRINSTFNDSFNGATDVKWYTEDNKTFTAKFTMSNTKVTAFFKDDGTLLATSRYLQAEQLPLKVSSKLNKKYPGTSVYCVVEYASAETVVYFVTLESSDTWTVIKTDADANMKVYSRLKKA</sequence>
<evidence type="ECO:0000313" key="2">
    <source>
        <dbReference type="EMBL" id="SEW18890.1"/>
    </source>
</evidence>
<dbReference type="SUPFAM" id="SSF160574">
    <property type="entry name" value="BT0923-like"/>
    <property type="match status" value="1"/>
</dbReference>
<feature type="chain" id="PRO_5011452366" description="Beta-lactamase-inhibitor-like, PepSY-like" evidence="1">
    <location>
        <begin position="22"/>
        <end position="150"/>
    </location>
</feature>
<feature type="signal peptide" evidence="1">
    <location>
        <begin position="1"/>
        <end position="21"/>
    </location>
</feature>
<name>A0A1I0PWN1_9BACT</name>
<accession>A0A1I0PWN1</accession>
<dbReference type="Proteomes" id="UP000199310">
    <property type="component" value="Unassembled WGS sequence"/>
</dbReference>